<dbReference type="EMBL" id="SMYL01000003">
    <property type="protein sequence ID" value="TDK66671.1"/>
    <property type="molecule type" value="Genomic_DNA"/>
</dbReference>
<comment type="caution">
    <text evidence="2">The sequence shown here is derived from an EMBL/GenBank/DDBJ whole genome shotgun (WGS) entry which is preliminary data.</text>
</comment>
<evidence type="ECO:0000256" key="1">
    <source>
        <dbReference type="SAM" id="Phobius"/>
    </source>
</evidence>
<dbReference type="Proteomes" id="UP000294829">
    <property type="component" value="Unassembled WGS sequence"/>
</dbReference>
<proteinExistence type="predicted"/>
<dbReference type="AlphaFoldDB" id="A0A4R5W2J8"/>
<dbReference type="OrthoDB" id="5298003at2"/>
<dbReference type="InterPro" id="IPR011846">
    <property type="entry name" value="Cyd_oper_YbgE"/>
</dbReference>
<keyword evidence="1" id="KW-0812">Transmembrane</keyword>
<gene>
    <name evidence="2" type="ORF">E2I14_08095</name>
</gene>
<evidence type="ECO:0000313" key="3">
    <source>
        <dbReference type="Proteomes" id="UP000294829"/>
    </source>
</evidence>
<reference evidence="2 3" key="1">
    <citation type="submission" date="2019-03" db="EMBL/GenBank/DDBJ databases">
        <title>Sapientia aquatica gen. nov., sp. nov., isolated from a crater lake.</title>
        <authorList>
            <person name="Felfoldi T."/>
            <person name="Szabo A."/>
            <person name="Toth E."/>
            <person name="Schumann P."/>
            <person name="Keki Z."/>
            <person name="Marialigeti K."/>
            <person name="Mathe I."/>
        </authorList>
    </citation>
    <scope>NUCLEOTIDE SEQUENCE [LARGE SCALE GENOMIC DNA]</scope>
    <source>
        <strain evidence="2 3">SA-152</strain>
    </source>
</reference>
<feature type="transmembrane region" description="Helical" evidence="1">
    <location>
        <begin position="61"/>
        <end position="81"/>
    </location>
</feature>
<name>A0A4R5W2J8_9BURK</name>
<organism evidence="2 3">
    <name type="scientific">Sapientia aquatica</name>
    <dbReference type="NCBI Taxonomy" id="1549640"/>
    <lineage>
        <taxon>Bacteria</taxon>
        <taxon>Pseudomonadati</taxon>
        <taxon>Pseudomonadota</taxon>
        <taxon>Betaproteobacteria</taxon>
        <taxon>Burkholderiales</taxon>
        <taxon>Oxalobacteraceae</taxon>
        <taxon>Sapientia</taxon>
    </lineage>
</organism>
<sequence>MQILCLLIALSIMVGGTAYPPLLMTTSGKVDHGLATLVFWSMSAGFVYGVGFVPKNIVARWLLSFWACLVGLLVAGLLKLFL</sequence>
<dbReference type="Pfam" id="PF09600">
    <property type="entry name" value="Cyd_oper_YbgE"/>
    <property type="match status" value="1"/>
</dbReference>
<protein>
    <recommendedName>
        <fullName evidence="4">Cyd operon protein YbgE</fullName>
    </recommendedName>
</protein>
<keyword evidence="1" id="KW-1133">Transmembrane helix</keyword>
<feature type="transmembrane region" description="Helical" evidence="1">
    <location>
        <begin position="34"/>
        <end position="54"/>
    </location>
</feature>
<evidence type="ECO:0008006" key="4">
    <source>
        <dbReference type="Google" id="ProtNLM"/>
    </source>
</evidence>
<keyword evidence="3" id="KW-1185">Reference proteome</keyword>
<keyword evidence="1" id="KW-0472">Membrane</keyword>
<evidence type="ECO:0000313" key="2">
    <source>
        <dbReference type="EMBL" id="TDK66671.1"/>
    </source>
</evidence>
<accession>A0A4R5W2J8</accession>